<feature type="region of interest" description="Disordered" evidence="1">
    <location>
        <begin position="254"/>
        <end position="284"/>
    </location>
</feature>
<dbReference type="AlphaFoldDB" id="A0A5C5Y2Y4"/>
<accession>A0A5C5Y2Y4</accession>
<organism evidence="2 3">
    <name type="scientific">Crateriforma conspicua</name>
    <dbReference type="NCBI Taxonomy" id="2527996"/>
    <lineage>
        <taxon>Bacteria</taxon>
        <taxon>Pseudomonadati</taxon>
        <taxon>Planctomycetota</taxon>
        <taxon>Planctomycetia</taxon>
        <taxon>Planctomycetales</taxon>
        <taxon>Planctomycetaceae</taxon>
        <taxon>Crateriforma</taxon>
    </lineage>
</organism>
<protein>
    <submittedName>
        <fullName evidence="2">Uncharacterized protein</fullName>
    </submittedName>
</protein>
<reference evidence="2 3" key="1">
    <citation type="submission" date="2019-02" db="EMBL/GenBank/DDBJ databases">
        <title>Deep-cultivation of Planctomycetes and their phenomic and genomic characterization uncovers novel biology.</title>
        <authorList>
            <person name="Wiegand S."/>
            <person name="Jogler M."/>
            <person name="Boedeker C."/>
            <person name="Pinto D."/>
            <person name="Vollmers J."/>
            <person name="Rivas-Marin E."/>
            <person name="Kohn T."/>
            <person name="Peeters S.H."/>
            <person name="Heuer A."/>
            <person name="Rast P."/>
            <person name="Oberbeckmann S."/>
            <person name="Bunk B."/>
            <person name="Jeske O."/>
            <person name="Meyerdierks A."/>
            <person name="Storesund J.E."/>
            <person name="Kallscheuer N."/>
            <person name="Luecker S."/>
            <person name="Lage O.M."/>
            <person name="Pohl T."/>
            <person name="Merkel B.J."/>
            <person name="Hornburger P."/>
            <person name="Mueller R.-W."/>
            <person name="Bruemmer F."/>
            <person name="Labrenz M."/>
            <person name="Spormann A.M."/>
            <person name="Op Den Camp H."/>
            <person name="Overmann J."/>
            <person name="Amann R."/>
            <person name="Jetten M.S.M."/>
            <person name="Mascher T."/>
            <person name="Medema M.H."/>
            <person name="Devos D.P."/>
            <person name="Kaster A.-K."/>
            <person name="Ovreas L."/>
            <person name="Rohde M."/>
            <person name="Galperin M.Y."/>
            <person name="Jogler C."/>
        </authorList>
    </citation>
    <scope>NUCLEOTIDE SEQUENCE [LARGE SCALE GENOMIC DNA]</scope>
    <source>
        <strain evidence="2 3">Pan14r</strain>
    </source>
</reference>
<proteinExistence type="predicted"/>
<dbReference type="Proteomes" id="UP000317238">
    <property type="component" value="Unassembled WGS sequence"/>
</dbReference>
<dbReference type="EMBL" id="SJPL01000001">
    <property type="protein sequence ID" value="TWT69338.1"/>
    <property type="molecule type" value="Genomic_DNA"/>
</dbReference>
<sequence>MKMTRMSQSASRRQRPLRVERLERRELLAASLGPIENGLNFVGSISAPDSDSQPRQIASAQGEMHQATRLNPSQVIHQRDASSRQRPQDQDRDSTRTSVRSFSYSVPLALPFATQPDTSSARNHAVSTITPSSNVRLIIDVVIIQTFGDGLSNSSSAGSSTIDLVSSDLTSGILHDSQAPSEPLSLLSQAAAGNRDGNGSLSRQAEGESSTAVAKRNVAPEIESTINSVAKDGDRTVAVVTDDTATDVDATLESSINSDDRQQLQTSVDDSIDNQSDESLSEDGLLASTESDAIMLVSHQLSPDADHAEQQIGAIDALMRDNALAWDTLSNSPTQPTQESATQTFLRDDVGIGVSQSGRETSDILAVATDNPWRFRDPPSDRPMDTEIQPSNNSGLVSLLTTLGLADDLSGASGDSQNEELDAVLRRFQWLIPQDADLPGPNEGAVAPSSLDLGAAAIIATASVSWIHRRGQQHDSRTQTKPPAVAKHDPVGPTVG</sequence>
<gene>
    <name evidence="2" type="ORF">Pan14r_16230</name>
</gene>
<name>A0A5C5Y2Y4_9PLAN</name>
<evidence type="ECO:0000313" key="3">
    <source>
        <dbReference type="Proteomes" id="UP000317238"/>
    </source>
</evidence>
<keyword evidence="3" id="KW-1185">Reference proteome</keyword>
<evidence type="ECO:0000313" key="2">
    <source>
        <dbReference type="EMBL" id="TWT69338.1"/>
    </source>
</evidence>
<comment type="caution">
    <text evidence="2">The sequence shown here is derived from an EMBL/GenBank/DDBJ whole genome shotgun (WGS) entry which is preliminary data.</text>
</comment>
<feature type="compositionally biased region" description="Basic and acidic residues" evidence="1">
    <location>
        <begin position="77"/>
        <end position="95"/>
    </location>
</feature>
<feature type="compositionally biased region" description="Polar residues" evidence="1">
    <location>
        <begin position="47"/>
        <end position="59"/>
    </location>
</feature>
<feature type="region of interest" description="Disordered" evidence="1">
    <location>
        <begin position="191"/>
        <end position="217"/>
    </location>
</feature>
<dbReference type="RefSeq" id="WP_231598420.1">
    <property type="nucleotide sequence ID" value="NZ_SJPL01000001.1"/>
</dbReference>
<feature type="compositionally biased region" description="Polar residues" evidence="1">
    <location>
        <begin position="197"/>
        <end position="212"/>
    </location>
</feature>
<feature type="compositionally biased region" description="Polar residues" evidence="1">
    <location>
        <begin position="254"/>
        <end position="269"/>
    </location>
</feature>
<evidence type="ECO:0000256" key="1">
    <source>
        <dbReference type="SAM" id="MobiDB-lite"/>
    </source>
</evidence>
<feature type="region of interest" description="Disordered" evidence="1">
    <location>
        <begin position="469"/>
        <end position="496"/>
    </location>
</feature>
<feature type="compositionally biased region" description="Acidic residues" evidence="1">
    <location>
        <begin position="270"/>
        <end position="281"/>
    </location>
</feature>
<feature type="region of interest" description="Disordered" evidence="1">
    <location>
        <begin position="44"/>
        <end position="100"/>
    </location>
</feature>